<protein>
    <submittedName>
        <fullName evidence="6">Aminotransferase class V-fold PLP-dependent enzyme</fullName>
    </submittedName>
</protein>
<proteinExistence type="inferred from homology"/>
<evidence type="ECO:0000313" key="7">
    <source>
        <dbReference type="Proteomes" id="UP000480854"/>
    </source>
</evidence>
<comment type="similarity">
    <text evidence="3">Belongs to the class-V pyridoxal-phosphate-dependent aminotransferase family.</text>
</comment>
<dbReference type="InterPro" id="IPR000192">
    <property type="entry name" value="Aminotrans_V_dom"/>
</dbReference>
<dbReference type="SUPFAM" id="SSF53383">
    <property type="entry name" value="PLP-dependent transferases"/>
    <property type="match status" value="1"/>
</dbReference>
<sequence>MTIDVARARAETPGTRHVAHFNNAGAALPPQPVLDAVTAHLALEATIGGYEAAERADDRLEGVYDSVARLLACSREEVALAESATAAWGMAFNALASLPGEGFRPGDRILTARAEYAANLIPFLQTARRTGAVVEVIPSDETGQTSVAALEAMIGEQGKGPVRLIAITHIPTNGGLVNPASAIGRVARRHGIPYLLDACQTVGQMPVDVEELGCDFLSATGRKFLRAPRGTGFLYVRKHWLDRIEPHTLDHSGAALTGPDRYAMRPDARRFELWESNTAARLGLGVAVDYALSWGLEAIRDRAFALADTLRRRLAEIPDVTVRDLGAERCAIVTFTVDGHAPRAIKAALAGQGINLSVSSAPSTPFDMEARGLTEVVRASPHYYNDEGEVERLLAAVKAL</sequence>
<dbReference type="InterPro" id="IPR015421">
    <property type="entry name" value="PyrdxlP-dep_Trfase_major"/>
</dbReference>
<gene>
    <name evidence="6" type="ORF">DS843_30175</name>
</gene>
<comment type="caution">
    <text evidence="6">The sequence shown here is derived from an EMBL/GenBank/DDBJ whole genome shotgun (WGS) entry which is preliminary data.</text>
</comment>
<accession>A0A9W7NER4</accession>
<evidence type="ECO:0000256" key="3">
    <source>
        <dbReference type="RuleBase" id="RU004075"/>
    </source>
</evidence>
<dbReference type="GO" id="GO:0008483">
    <property type="term" value="F:transaminase activity"/>
    <property type="evidence" value="ECO:0007669"/>
    <property type="project" value="UniProtKB-KW"/>
</dbReference>
<dbReference type="PROSITE" id="PS00595">
    <property type="entry name" value="AA_TRANSFER_CLASS_5"/>
    <property type="match status" value="1"/>
</dbReference>
<dbReference type="PANTHER" id="PTHR43586:SF24">
    <property type="entry name" value="BLR4730 PROTEIN"/>
    <property type="match status" value="1"/>
</dbReference>
<comment type="cofactor">
    <cofactor evidence="1 4">
        <name>pyridoxal 5'-phosphate</name>
        <dbReference type="ChEBI" id="CHEBI:597326"/>
    </cofactor>
</comment>
<organism evidence="6 7">
    <name type="scientific">Roseomonas genomospecies 6</name>
    <dbReference type="NCBI Taxonomy" id="214106"/>
    <lineage>
        <taxon>Bacteria</taxon>
        <taxon>Pseudomonadati</taxon>
        <taxon>Pseudomonadota</taxon>
        <taxon>Alphaproteobacteria</taxon>
        <taxon>Acetobacterales</taxon>
        <taxon>Roseomonadaceae</taxon>
        <taxon>Roseomonas</taxon>
    </lineage>
</organism>
<dbReference type="InterPro" id="IPR020578">
    <property type="entry name" value="Aminotrans_V_PyrdxlP_BS"/>
</dbReference>
<dbReference type="AlphaFoldDB" id="A0A9W7NER4"/>
<keyword evidence="6" id="KW-0808">Transferase</keyword>
<dbReference type="Pfam" id="PF00266">
    <property type="entry name" value="Aminotran_5"/>
    <property type="match status" value="1"/>
</dbReference>
<dbReference type="InterPro" id="IPR015422">
    <property type="entry name" value="PyrdxlP-dep_Trfase_small"/>
</dbReference>
<reference evidence="6 7" key="1">
    <citation type="submission" date="2018-07" db="EMBL/GenBank/DDBJ databases">
        <title>Genome sequence of Azospirillum sp. ATCC 49961.</title>
        <authorList>
            <person name="Sant'Anna F.H."/>
            <person name="Baldani J.I."/>
            <person name="Zilli J.E."/>
            <person name="Reis V.M."/>
            <person name="Hartmann A."/>
            <person name="Cruz L."/>
            <person name="de Souza E.M."/>
            <person name="de Oliveira Pedrosa F."/>
            <person name="Passaglia L.M.P."/>
        </authorList>
    </citation>
    <scope>NUCLEOTIDE SEQUENCE [LARGE SCALE GENOMIC DNA]</scope>
    <source>
        <strain evidence="6 7">ATCC 49961</strain>
    </source>
</reference>
<evidence type="ECO:0000313" key="6">
    <source>
        <dbReference type="EMBL" id="KAA0675745.1"/>
    </source>
</evidence>
<keyword evidence="6" id="KW-0032">Aminotransferase</keyword>
<keyword evidence="2" id="KW-0663">Pyridoxal phosphate</keyword>
<keyword evidence="7" id="KW-1185">Reference proteome</keyword>
<dbReference type="Proteomes" id="UP000480854">
    <property type="component" value="Unassembled WGS sequence"/>
</dbReference>
<evidence type="ECO:0000256" key="2">
    <source>
        <dbReference type="ARBA" id="ARBA00022898"/>
    </source>
</evidence>
<evidence type="ECO:0000256" key="4">
    <source>
        <dbReference type="RuleBase" id="RU004504"/>
    </source>
</evidence>
<feature type="domain" description="Aminotransferase class V" evidence="5">
    <location>
        <begin position="21"/>
        <end position="393"/>
    </location>
</feature>
<evidence type="ECO:0000256" key="1">
    <source>
        <dbReference type="ARBA" id="ARBA00001933"/>
    </source>
</evidence>
<evidence type="ECO:0000259" key="5">
    <source>
        <dbReference type="Pfam" id="PF00266"/>
    </source>
</evidence>
<dbReference type="OrthoDB" id="9804366at2"/>
<dbReference type="RefSeq" id="WP_149472525.1">
    <property type="nucleotide sequence ID" value="NZ_QOKW01000055.1"/>
</dbReference>
<dbReference type="Gene3D" id="3.90.1150.10">
    <property type="entry name" value="Aspartate Aminotransferase, domain 1"/>
    <property type="match status" value="1"/>
</dbReference>
<dbReference type="PANTHER" id="PTHR43586">
    <property type="entry name" value="CYSTEINE DESULFURASE"/>
    <property type="match status" value="1"/>
</dbReference>
<dbReference type="InterPro" id="IPR015424">
    <property type="entry name" value="PyrdxlP-dep_Trfase"/>
</dbReference>
<dbReference type="Gene3D" id="3.40.640.10">
    <property type="entry name" value="Type I PLP-dependent aspartate aminotransferase-like (Major domain)"/>
    <property type="match status" value="1"/>
</dbReference>
<name>A0A9W7NER4_9PROT</name>
<dbReference type="EMBL" id="QOKW01000055">
    <property type="protein sequence ID" value="KAA0675745.1"/>
    <property type="molecule type" value="Genomic_DNA"/>
</dbReference>